<evidence type="ECO:0000256" key="2">
    <source>
        <dbReference type="ARBA" id="ARBA00007886"/>
    </source>
</evidence>
<keyword evidence="4" id="KW-0732">Signal</keyword>
<reference evidence="10 11" key="1">
    <citation type="submission" date="2023-09" db="EMBL/GenBank/DDBJ databases">
        <title>Complete Genome and Methylome dissection of Bacillus brevis NEB573 original source of BbsI restriction endonuclease.</title>
        <authorList>
            <person name="Fomenkov A."/>
            <person name="Roberts R.D."/>
        </authorList>
    </citation>
    <scope>NUCLEOTIDE SEQUENCE [LARGE SCALE GENOMIC DNA]</scope>
    <source>
        <strain evidence="10 11">NEB573</strain>
    </source>
</reference>
<comment type="subcellular location">
    <subcellularLocation>
        <location evidence="1">Membrane</location>
        <topology evidence="1">Lipid-anchor</topology>
    </subcellularLocation>
</comment>
<organism evidence="10 11">
    <name type="scientific">Brevibacillus brevis</name>
    <name type="common">Bacillus brevis</name>
    <dbReference type="NCBI Taxonomy" id="1393"/>
    <lineage>
        <taxon>Bacteria</taxon>
        <taxon>Bacillati</taxon>
        <taxon>Bacillota</taxon>
        <taxon>Bacilli</taxon>
        <taxon>Bacillales</taxon>
        <taxon>Paenibacillaceae</taxon>
        <taxon>Brevibacillus</taxon>
    </lineage>
</organism>
<sequence>MKLQTVVIVVACSLLLGGCWDRIEVNDIAIVTAAGIDKAENKEIELSVQIFIPRSFSVGSMQGGGVKTVTLVRRARGVDIADAMSKLQMNLPRRIFWGHCKVYIYGEELAKAGVSELVDYLARHPQPRNRAFMYVSKGKAADVLNLKTDLERYSGEAVRELSGLKIGMEITLVDLINMFMGKSKAAVLPVIAVLPPSDPKKPESTDPYLFGSAVLKDGKMVGLLTQRVTRGVMWLRNEAASTTVTVKAKNVKGFVSLNPFRERTKLVPSIQDGKWKMLVVVETEGDLIQNGTHLNLVNPKWMKQIQMALQDDIETRLKLTLQQVQHGLKADIFGFATQFHRKYPKEFARVKDRWEEVFPKVEVSLKVSASIRRPGLATVPGGLTESEVKP</sequence>
<proteinExistence type="inferred from homology"/>
<gene>
    <name evidence="10" type="ORF">RGB73_15720</name>
</gene>
<keyword evidence="5" id="KW-0472">Membrane</keyword>
<dbReference type="PANTHER" id="PTHR35789:SF1">
    <property type="entry name" value="SPORE GERMINATION PROTEIN B3"/>
    <property type="match status" value="1"/>
</dbReference>
<dbReference type="PANTHER" id="PTHR35789">
    <property type="entry name" value="SPORE GERMINATION PROTEIN B3"/>
    <property type="match status" value="1"/>
</dbReference>
<evidence type="ECO:0000313" key="11">
    <source>
        <dbReference type="Proteomes" id="UP001256827"/>
    </source>
</evidence>
<dbReference type="Proteomes" id="UP001256827">
    <property type="component" value="Chromosome"/>
</dbReference>
<comment type="similarity">
    <text evidence="2">Belongs to the GerABKC lipoprotein family.</text>
</comment>
<dbReference type="InterPro" id="IPR046953">
    <property type="entry name" value="Spore_GerAC-like_C"/>
</dbReference>
<dbReference type="Pfam" id="PF05504">
    <property type="entry name" value="Spore_GerAC"/>
    <property type="match status" value="1"/>
</dbReference>
<evidence type="ECO:0000256" key="1">
    <source>
        <dbReference type="ARBA" id="ARBA00004635"/>
    </source>
</evidence>
<accession>A0ABY9SZM8</accession>
<dbReference type="Pfam" id="PF25198">
    <property type="entry name" value="Spore_GerAC_N"/>
    <property type="match status" value="1"/>
</dbReference>
<dbReference type="Gene3D" id="6.20.190.10">
    <property type="entry name" value="Nutrient germinant receptor protein C, domain 1"/>
    <property type="match status" value="1"/>
</dbReference>
<keyword evidence="6" id="KW-0564">Palmitate</keyword>
<dbReference type="RefSeq" id="WP_310763462.1">
    <property type="nucleotide sequence ID" value="NZ_CP134050.1"/>
</dbReference>
<feature type="domain" description="Spore germination GerAC-like C-terminal" evidence="8">
    <location>
        <begin position="211"/>
        <end position="375"/>
    </location>
</feature>
<dbReference type="NCBIfam" id="TIGR02887">
    <property type="entry name" value="spore_ger_x_C"/>
    <property type="match status" value="1"/>
</dbReference>
<evidence type="ECO:0000259" key="8">
    <source>
        <dbReference type="Pfam" id="PF05504"/>
    </source>
</evidence>
<protein>
    <submittedName>
        <fullName evidence="10">Ger(X)C family spore germination protein</fullName>
    </submittedName>
</protein>
<keyword evidence="3" id="KW-0309">Germination</keyword>
<feature type="domain" description="Spore germination protein N-terminal" evidence="9">
    <location>
        <begin position="21"/>
        <end position="192"/>
    </location>
</feature>
<evidence type="ECO:0000313" key="10">
    <source>
        <dbReference type="EMBL" id="WNC12192.1"/>
    </source>
</evidence>
<dbReference type="PROSITE" id="PS51257">
    <property type="entry name" value="PROKAR_LIPOPROTEIN"/>
    <property type="match status" value="1"/>
</dbReference>
<dbReference type="EMBL" id="CP134050">
    <property type="protein sequence ID" value="WNC12192.1"/>
    <property type="molecule type" value="Genomic_DNA"/>
</dbReference>
<evidence type="ECO:0000256" key="5">
    <source>
        <dbReference type="ARBA" id="ARBA00023136"/>
    </source>
</evidence>
<dbReference type="Gene3D" id="3.30.300.210">
    <property type="entry name" value="Nutrient germinant receptor protein C, domain 3"/>
    <property type="match status" value="1"/>
</dbReference>
<evidence type="ECO:0000259" key="9">
    <source>
        <dbReference type="Pfam" id="PF25198"/>
    </source>
</evidence>
<name>A0ABY9SZM8_BREBE</name>
<evidence type="ECO:0000256" key="3">
    <source>
        <dbReference type="ARBA" id="ARBA00022544"/>
    </source>
</evidence>
<evidence type="ECO:0000256" key="7">
    <source>
        <dbReference type="ARBA" id="ARBA00023288"/>
    </source>
</evidence>
<evidence type="ECO:0000256" key="6">
    <source>
        <dbReference type="ARBA" id="ARBA00023139"/>
    </source>
</evidence>
<dbReference type="InterPro" id="IPR038501">
    <property type="entry name" value="Spore_GerAC_C_sf"/>
</dbReference>
<keyword evidence="7" id="KW-0449">Lipoprotein</keyword>
<dbReference type="InterPro" id="IPR008844">
    <property type="entry name" value="Spore_GerAC-like"/>
</dbReference>
<keyword evidence="11" id="KW-1185">Reference proteome</keyword>
<evidence type="ECO:0000256" key="4">
    <source>
        <dbReference type="ARBA" id="ARBA00022729"/>
    </source>
</evidence>
<dbReference type="InterPro" id="IPR057336">
    <property type="entry name" value="GerAC_N"/>
</dbReference>